<dbReference type="Gene3D" id="3.40.50.300">
    <property type="entry name" value="P-loop containing nucleotide triphosphate hydrolases"/>
    <property type="match status" value="1"/>
</dbReference>
<dbReference type="CDD" id="cd03228">
    <property type="entry name" value="ABCC_MRP_Like"/>
    <property type="match status" value="1"/>
</dbReference>
<gene>
    <name evidence="11" type="ORF">GCM10010430_59810</name>
</gene>
<dbReference type="SMART" id="SM00382">
    <property type="entry name" value="AAA"/>
    <property type="match status" value="1"/>
</dbReference>
<protein>
    <submittedName>
        <fullName evidence="11">ABC transporter ATP-binding protein</fullName>
    </submittedName>
</protein>
<feature type="transmembrane region" description="Helical" evidence="8">
    <location>
        <begin position="285"/>
        <end position="308"/>
    </location>
</feature>
<evidence type="ECO:0000256" key="8">
    <source>
        <dbReference type="SAM" id="Phobius"/>
    </source>
</evidence>
<dbReference type="Gene3D" id="1.20.1560.10">
    <property type="entry name" value="ABC transporter type 1, transmembrane domain"/>
    <property type="match status" value="1"/>
</dbReference>
<keyword evidence="12" id="KW-1185">Reference proteome</keyword>
<dbReference type="GO" id="GO:0005524">
    <property type="term" value="F:ATP binding"/>
    <property type="evidence" value="ECO:0007669"/>
    <property type="project" value="UniProtKB-KW"/>
</dbReference>
<dbReference type="EMBL" id="BAAATR010000034">
    <property type="protein sequence ID" value="GAA2266772.1"/>
    <property type="molecule type" value="Genomic_DNA"/>
</dbReference>
<keyword evidence="4 11" id="KW-0067">ATP-binding</keyword>
<keyword evidence="2 8" id="KW-0812">Transmembrane</keyword>
<dbReference type="SUPFAM" id="SSF52540">
    <property type="entry name" value="P-loop containing nucleoside triphosphate hydrolases"/>
    <property type="match status" value="1"/>
</dbReference>
<evidence type="ECO:0000256" key="1">
    <source>
        <dbReference type="ARBA" id="ARBA00004651"/>
    </source>
</evidence>
<sequence length="717" mass="75862">MTEQTQEVDEELQWNAGHRLTEAIEAISVTGMARRLPSLVYRAFALAWRVERRAVAALLVCQALSAVLGAAGLLATTGTIAALFSPGNVSARVVHALPSIALIASAAGVRALLGRAIWALTARLSPRIAREAEMTVLKATVEAELTAYDHAGFKDDLEAADRGADVCVDLLGEAQNLLSSAASLIGAAGVLTYLHPLLLPLLLAAALPEGIASVRGARVQYLANRVTMSERRLMANLRWYIAHAKGNADQLRSDTMGGFLLRKYAAIGTRMEKVTNEAIWKATKLAVVGATASGLGSLVVWAAMLWLVATGRMSLPNGGAAVFALRTVASNLQGIVGYGADLFRTGMYLDDWANFLDLAGGHRTQRGTIDPGRPKAVTVESVVYRYPSTDRTALDGVSFTVNRGEIVALVGENGSGKTTLSRLLSGLYLPADGAVLWDGQDTRDLDPEALWKRVAVVPQDYARWPLVARENIDLGQPTPEGDAAVLRAAKASGADEVLDGLRSGLGTLLAQEWFGGEELSGGQWQRIALARAFHRPAGLLVLDEPTAALDPRAEHRIFTGLREIAADKAVVLVTHRLTNVAIADRIVVLDHGQVKQTGTFSELINQEGLFRELWELQNDRAGIPDQRVGSAIPRATSAGSEHRPSNSGGSRATTAPTSGGASAEGAPSDPVPVLVLDSGGRDECSGSADSGVSAGGSAHEAADPTQRTDHQTERTAR</sequence>
<evidence type="ECO:0000256" key="2">
    <source>
        <dbReference type="ARBA" id="ARBA00022692"/>
    </source>
</evidence>
<reference evidence="11 12" key="1">
    <citation type="journal article" date="2019" name="Int. J. Syst. Evol. Microbiol.">
        <title>The Global Catalogue of Microorganisms (GCM) 10K type strain sequencing project: providing services to taxonomists for standard genome sequencing and annotation.</title>
        <authorList>
            <consortium name="The Broad Institute Genomics Platform"/>
            <consortium name="The Broad Institute Genome Sequencing Center for Infectious Disease"/>
            <person name="Wu L."/>
            <person name="Ma J."/>
        </authorList>
    </citation>
    <scope>NUCLEOTIDE SEQUENCE [LARGE SCALE GENOMIC DNA]</scope>
    <source>
        <strain evidence="11 12">JCM 7356</strain>
    </source>
</reference>
<evidence type="ECO:0000256" key="6">
    <source>
        <dbReference type="ARBA" id="ARBA00023136"/>
    </source>
</evidence>
<comment type="caution">
    <text evidence="11">The sequence shown here is derived from an EMBL/GenBank/DDBJ whole genome shotgun (WGS) entry which is preliminary data.</text>
</comment>
<feature type="compositionally biased region" description="Low complexity" evidence="7">
    <location>
        <begin position="685"/>
        <end position="698"/>
    </location>
</feature>
<dbReference type="InterPro" id="IPR003593">
    <property type="entry name" value="AAA+_ATPase"/>
</dbReference>
<keyword evidence="6 8" id="KW-0472">Membrane</keyword>
<dbReference type="PROSITE" id="PS50929">
    <property type="entry name" value="ABC_TM1F"/>
    <property type="match status" value="1"/>
</dbReference>
<dbReference type="Pfam" id="PF00005">
    <property type="entry name" value="ABC_tran"/>
    <property type="match status" value="1"/>
</dbReference>
<evidence type="ECO:0000313" key="11">
    <source>
        <dbReference type="EMBL" id="GAA2266772.1"/>
    </source>
</evidence>
<dbReference type="InterPro" id="IPR003439">
    <property type="entry name" value="ABC_transporter-like_ATP-bd"/>
</dbReference>
<accession>A0ABN3ER01</accession>
<dbReference type="InterPro" id="IPR017871">
    <property type="entry name" value="ABC_transporter-like_CS"/>
</dbReference>
<feature type="compositionally biased region" description="Low complexity" evidence="7">
    <location>
        <begin position="647"/>
        <end position="668"/>
    </location>
</feature>
<comment type="subcellular location">
    <subcellularLocation>
        <location evidence="1">Cell membrane</location>
        <topology evidence="1">Multi-pass membrane protein</topology>
    </subcellularLocation>
</comment>
<dbReference type="PANTHER" id="PTHR43394:SF1">
    <property type="entry name" value="ATP-BINDING CASSETTE SUB-FAMILY B MEMBER 10, MITOCHONDRIAL"/>
    <property type="match status" value="1"/>
</dbReference>
<keyword evidence="3" id="KW-0547">Nucleotide-binding</keyword>
<organism evidence="11 12">
    <name type="scientific">Kitasatospora cystarginea</name>
    <dbReference type="NCBI Taxonomy" id="58350"/>
    <lineage>
        <taxon>Bacteria</taxon>
        <taxon>Bacillati</taxon>
        <taxon>Actinomycetota</taxon>
        <taxon>Actinomycetes</taxon>
        <taxon>Kitasatosporales</taxon>
        <taxon>Streptomycetaceae</taxon>
        <taxon>Kitasatospora</taxon>
    </lineage>
</organism>
<evidence type="ECO:0000259" key="9">
    <source>
        <dbReference type="PROSITE" id="PS50893"/>
    </source>
</evidence>
<dbReference type="InterPro" id="IPR036640">
    <property type="entry name" value="ABC1_TM_sf"/>
</dbReference>
<dbReference type="Proteomes" id="UP001500305">
    <property type="component" value="Unassembled WGS sequence"/>
</dbReference>
<dbReference type="InterPro" id="IPR039421">
    <property type="entry name" value="Type_1_exporter"/>
</dbReference>
<feature type="transmembrane region" description="Helical" evidence="8">
    <location>
        <begin position="96"/>
        <end position="120"/>
    </location>
</feature>
<feature type="compositionally biased region" description="Basic and acidic residues" evidence="7">
    <location>
        <begin position="700"/>
        <end position="717"/>
    </location>
</feature>
<keyword evidence="5 8" id="KW-1133">Transmembrane helix</keyword>
<evidence type="ECO:0000256" key="3">
    <source>
        <dbReference type="ARBA" id="ARBA00022741"/>
    </source>
</evidence>
<dbReference type="PROSITE" id="PS00211">
    <property type="entry name" value="ABC_TRANSPORTER_1"/>
    <property type="match status" value="1"/>
</dbReference>
<name>A0ABN3ER01_9ACTN</name>
<feature type="domain" description="ABC transmembrane type-1" evidence="10">
    <location>
        <begin position="56"/>
        <end position="344"/>
    </location>
</feature>
<feature type="transmembrane region" description="Helical" evidence="8">
    <location>
        <begin position="55"/>
        <end position="84"/>
    </location>
</feature>
<feature type="domain" description="ABC transporter" evidence="9">
    <location>
        <begin position="377"/>
        <end position="616"/>
    </location>
</feature>
<evidence type="ECO:0000259" key="10">
    <source>
        <dbReference type="PROSITE" id="PS50929"/>
    </source>
</evidence>
<evidence type="ECO:0000256" key="5">
    <source>
        <dbReference type="ARBA" id="ARBA00022989"/>
    </source>
</evidence>
<proteinExistence type="predicted"/>
<dbReference type="SUPFAM" id="SSF90123">
    <property type="entry name" value="ABC transporter transmembrane region"/>
    <property type="match status" value="1"/>
</dbReference>
<evidence type="ECO:0000256" key="4">
    <source>
        <dbReference type="ARBA" id="ARBA00022840"/>
    </source>
</evidence>
<dbReference type="PROSITE" id="PS50893">
    <property type="entry name" value="ABC_TRANSPORTER_2"/>
    <property type="match status" value="1"/>
</dbReference>
<evidence type="ECO:0000313" key="12">
    <source>
        <dbReference type="Proteomes" id="UP001500305"/>
    </source>
</evidence>
<dbReference type="InterPro" id="IPR027417">
    <property type="entry name" value="P-loop_NTPase"/>
</dbReference>
<evidence type="ECO:0000256" key="7">
    <source>
        <dbReference type="SAM" id="MobiDB-lite"/>
    </source>
</evidence>
<dbReference type="PANTHER" id="PTHR43394">
    <property type="entry name" value="ATP-DEPENDENT PERMEASE MDL1, MITOCHONDRIAL"/>
    <property type="match status" value="1"/>
</dbReference>
<dbReference type="InterPro" id="IPR011527">
    <property type="entry name" value="ABC1_TM_dom"/>
</dbReference>
<feature type="region of interest" description="Disordered" evidence="7">
    <location>
        <begin position="634"/>
        <end position="717"/>
    </location>
</feature>